<dbReference type="Proteomes" id="UP000198736">
    <property type="component" value="Unassembled WGS sequence"/>
</dbReference>
<evidence type="ECO:0000313" key="2">
    <source>
        <dbReference type="Proteomes" id="UP000198736"/>
    </source>
</evidence>
<dbReference type="EMBL" id="CZPZ01000035">
    <property type="protein sequence ID" value="CUS39735.1"/>
    <property type="molecule type" value="Genomic_DNA"/>
</dbReference>
<proteinExistence type="predicted"/>
<reference evidence="2" key="1">
    <citation type="submission" date="2015-10" db="EMBL/GenBank/DDBJ databases">
        <authorList>
            <person name="Luecker S."/>
            <person name="Luecker S."/>
        </authorList>
    </citation>
    <scope>NUCLEOTIDE SEQUENCE [LARGE SCALE GENOMIC DNA]</scope>
</reference>
<protein>
    <submittedName>
        <fullName evidence="1">Uncharacterized protein</fullName>
    </submittedName>
</protein>
<dbReference type="AlphaFoldDB" id="A0A0S4LQ99"/>
<evidence type="ECO:0000313" key="1">
    <source>
        <dbReference type="EMBL" id="CUS39735.1"/>
    </source>
</evidence>
<accession>A0A0S4LQ99</accession>
<dbReference type="STRING" id="1742973.COMA2_80155"/>
<name>A0A0S4LQ99_9BACT</name>
<organism evidence="1 2">
    <name type="scientific">Candidatus Nitrospira nitrificans</name>
    <dbReference type="NCBI Taxonomy" id="1742973"/>
    <lineage>
        <taxon>Bacteria</taxon>
        <taxon>Pseudomonadati</taxon>
        <taxon>Nitrospirota</taxon>
        <taxon>Nitrospiria</taxon>
        <taxon>Nitrospirales</taxon>
        <taxon>Nitrospiraceae</taxon>
        <taxon>Nitrospira</taxon>
    </lineage>
</organism>
<gene>
    <name evidence="1" type="ORF">COMA2_80155</name>
</gene>
<sequence length="38" mass="4503">MKDWVSVALLLWNFLVARFLSNMVYIDLGPDADYKWLV</sequence>
<keyword evidence="2" id="KW-1185">Reference proteome</keyword>